<reference evidence="2" key="1">
    <citation type="submission" date="2021-12" db="EMBL/GenBank/DDBJ databases">
        <title>Alicyclobacillaceae gen. nov., sp. nov., isolated from chalcocite enrichment system.</title>
        <authorList>
            <person name="Jiang Z."/>
        </authorList>
    </citation>
    <scope>NUCLEOTIDE SEQUENCE</scope>
    <source>
        <strain evidence="2">MYW30-H2</strain>
    </source>
</reference>
<accession>A0ABY4CP27</accession>
<feature type="transmembrane region" description="Helical" evidence="1">
    <location>
        <begin position="6"/>
        <end position="29"/>
    </location>
</feature>
<keyword evidence="1" id="KW-0812">Transmembrane</keyword>
<protein>
    <recommendedName>
        <fullName evidence="4">DUF2269 domain-containing protein</fullName>
    </recommendedName>
</protein>
<gene>
    <name evidence="2" type="ORF">LSG31_07175</name>
</gene>
<proteinExistence type="predicted"/>
<feature type="transmembrane region" description="Helical" evidence="1">
    <location>
        <begin position="120"/>
        <end position="139"/>
    </location>
</feature>
<evidence type="ECO:0000256" key="1">
    <source>
        <dbReference type="SAM" id="Phobius"/>
    </source>
</evidence>
<keyword evidence="1" id="KW-1133">Transmembrane helix</keyword>
<sequence>MNLLQLLLYIHIGSVILTIGPFFVLIPLVKKLRAAESQAQKAYLETFWFTVRLTKHAGHVLVISGILLVIVGSWSWTTSWIVLPLILLLSSIFFLARAFSPILRKFGESDYDRGSLAQKLTRSIWIYIIIMMAVLWFMVTKPVLW</sequence>
<feature type="transmembrane region" description="Helical" evidence="1">
    <location>
        <begin position="80"/>
        <end position="99"/>
    </location>
</feature>
<evidence type="ECO:0000313" key="3">
    <source>
        <dbReference type="Proteomes" id="UP000830167"/>
    </source>
</evidence>
<organism evidence="2 3">
    <name type="scientific">Fodinisporobacter ferrooxydans</name>
    <dbReference type="NCBI Taxonomy" id="2901836"/>
    <lineage>
        <taxon>Bacteria</taxon>
        <taxon>Bacillati</taxon>
        <taxon>Bacillota</taxon>
        <taxon>Bacilli</taxon>
        <taxon>Bacillales</taxon>
        <taxon>Alicyclobacillaceae</taxon>
        <taxon>Fodinisporobacter</taxon>
    </lineage>
</organism>
<dbReference type="RefSeq" id="WP_347438691.1">
    <property type="nucleotide sequence ID" value="NZ_CP089291.1"/>
</dbReference>
<dbReference type="Proteomes" id="UP000830167">
    <property type="component" value="Chromosome"/>
</dbReference>
<keyword evidence="1" id="KW-0472">Membrane</keyword>
<name>A0ABY4CP27_9BACL</name>
<evidence type="ECO:0000313" key="2">
    <source>
        <dbReference type="EMBL" id="UOF92009.1"/>
    </source>
</evidence>
<evidence type="ECO:0008006" key="4">
    <source>
        <dbReference type="Google" id="ProtNLM"/>
    </source>
</evidence>
<keyword evidence="3" id="KW-1185">Reference proteome</keyword>
<dbReference type="EMBL" id="CP089291">
    <property type="protein sequence ID" value="UOF92009.1"/>
    <property type="molecule type" value="Genomic_DNA"/>
</dbReference>
<feature type="transmembrane region" description="Helical" evidence="1">
    <location>
        <begin position="57"/>
        <end position="74"/>
    </location>
</feature>